<dbReference type="EMBL" id="UFXL01000001">
    <property type="protein sequence ID" value="SUY78219.1"/>
    <property type="molecule type" value="Genomic_DNA"/>
</dbReference>
<feature type="domain" description="Lysozyme inhibitor LprI-like N-terminal" evidence="1">
    <location>
        <begin position="90"/>
        <end position="163"/>
    </location>
</feature>
<name>A0A8B4S435_COMTE</name>
<evidence type="ECO:0000259" key="1">
    <source>
        <dbReference type="Pfam" id="PF07007"/>
    </source>
</evidence>
<organism evidence="2 3">
    <name type="scientific">Comamonas testosteroni</name>
    <name type="common">Pseudomonas testosteroni</name>
    <dbReference type="NCBI Taxonomy" id="285"/>
    <lineage>
        <taxon>Bacteria</taxon>
        <taxon>Pseudomonadati</taxon>
        <taxon>Pseudomonadota</taxon>
        <taxon>Betaproteobacteria</taxon>
        <taxon>Burkholderiales</taxon>
        <taxon>Comamonadaceae</taxon>
        <taxon>Comamonas</taxon>
    </lineage>
</organism>
<keyword evidence="3" id="KW-1185">Reference proteome</keyword>
<protein>
    <submittedName>
        <fullName evidence="2">Uncharacterized protein conserved in bacteria</fullName>
    </submittedName>
</protein>
<evidence type="ECO:0000313" key="2">
    <source>
        <dbReference type="EMBL" id="SUY78219.1"/>
    </source>
</evidence>
<dbReference type="Gene3D" id="1.20.1270.180">
    <property type="match status" value="1"/>
</dbReference>
<dbReference type="InterPro" id="IPR009739">
    <property type="entry name" value="LprI-like_N"/>
</dbReference>
<accession>A0A8B4S435</accession>
<evidence type="ECO:0000313" key="3">
    <source>
        <dbReference type="Proteomes" id="UP000255070"/>
    </source>
</evidence>
<reference evidence="2 3" key="1">
    <citation type="submission" date="2018-06" db="EMBL/GenBank/DDBJ databases">
        <authorList>
            <consortium name="Pathogen Informatics"/>
            <person name="Doyle S."/>
        </authorList>
    </citation>
    <scope>NUCLEOTIDE SEQUENCE [LARGE SCALE GENOMIC DNA]</scope>
    <source>
        <strain evidence="2 3">NCTC10698</strain>
    </source>
</reference>
<dbReference type="Proteomes" id="UP000255070">
    <property type="component" value="Unassembled WGS sequence"/>
</dbReference>
<dbReference type="AlphaFoldDB" id="A0A8B4S435"/>
<sequence>MKPDSAALPLVRPGLRCAALPMMAGMYVQELSRSFPLRPAANTFHSPARRLARLCALAAGSLLIAHLPVASAQDNEPAPLHCPSDQPLSLACLEQQAQILERGMQVLYLYLQRQLPQASAQALQTEQDDWTRQRDRRCQPNGYVHEAEDMAACRIGMALSRVKDFKNNWSPLAKQAQGAKQP</sequence>
<comment type="caution">
    <text evidence="2">The sequence shown here is derived from an EMBL/GenBank/DDBJ whole genome shotgun (WGS) entry which is preliminary data.</text>
</comment>
<dbReference type="Pfam" id="PF07007">
    <property type="entry name" value="LprI"/>
    <property type="match status" value="1"/>
</dbReference>
<proteinExistence type="predicted"/>
<gene>
    <name evidence="2" type="ORF">NCTC10698_03132</name>
</gene>